<accession>A0ABR7DB66</accession>
<dbReference type="RefSeq" id="WP_032116785.1">
    <property type="nucleotide sequence ID" value="NZ_JACOOO010000013.1"/>
</dbReference>
<name>A0ABR7DB66_9CLOT</name>
<dbReference type="EMBL" id="JACOOO010000013">
    <property type="protein sequence ID" value="MBC5628637.1"/>
    <property type="molecule type" value="Genomic_DNA"/>
</dbReference>
<reference evidence="1 2" key="1">
    <citation type="submission" date="2020-08" db="EMBL/GenBank/DDBJ databases">
        <title>Genome public.</title>
        <authorList>
            <person name="Liu C."/>
            <person name="Sun Q."/>
        </authorList>
    </citation>
    <scope>NUCLEOTIDE SEQUENCE [LARGE SCALE GENOMIC DNA]</scope>
    <source>
        <strain evidence="1 2">NSJ-6</strain>
    </source>
</reference>
<evidence type="ECO:0000313" key="1">
    <source>
        <dbReference type="EMBL" id="MBC5628637.1"/>
    </source>
</evidence>
<evidence type="ECO:0000313" key="2">
    <source>
        <dbReference type="Proteomes" id="UP000596929"/>
    </source>
</evidence>
<comment type="caution">
    <text evidence="1">The sequence shown here is derived from an EMBL/GenBank/DDBJ whole genome shotgun (WGS) entry which is preliminary data.</text>
</comment>
<proteinExistence type="predicted"/>
<protein>
    <submittedName>
        <fullName evidence="1">Uncharacterized protein</fullName>
    </submittedName>
</protein>
<sequence>MLVKIIDKTLDDYDKEFKVRRMNYDQVVVNYPSSKGIKVFNNSEIDFITESEVDEFLIKYNDFLKIKLNRGISVGLYKALLEIIESQLNIKFENLNLLRDKHVVNKRGIWEKEIIAVINKSIPVKILAVGQNFKKVGFNINLDQIDENEFFDMCCFEIEKIENEIKLKEDSLARYGMAIENLKKAEKNKSGEKPVKMLT</sequence>
<organism evidence="1 2">
    <name type="scientific">Clostridium hominis</name>
    <dbReference type="NCBI Taxonomy" id="2763036"/>
    <lineage>
        <taxon>Bacteria</taxon>
        <taxon>Bacillati</taxon>
        <taxon>Bacillota</taxon>
        <taxon>Clostridia</taxon>
        <taxon>Eubacteriales</taxon>
        <taxon>Clostridiaceae</taxon>
        <taxon>Clostridium</taxon>
    </lineage>
</organism>
<dbReference type="Proteomes" id="UP000596929">
    <property type="component" value="Unassembled WGS sequence"/>
</dbReference>
<keyword evidence="2" id="KW-1185">Reference proteome</keyword>
<gene>
    <name evidence="1" type="ORF">H8S20_06965</name>
</gene>